<proteinExistence type="predicted"/>
<accession>A0A5K3FNV9</accession>
<reference evidence="12" key="1">
    <citation type="submission" date="2019-11" db="UniProtKB">
        <authorList>
            <consortium name="WormBaseParasite"/>
        </authorList>
    </citation>
    <scope>IDENTIFICATION</scope>
</reference>
<feature type="compositionally biased region" description="Basic and acidic residues" evidence="10">
    <location>
        <begin position="276"/>
        <end position="287"/>
    </location>
</feature>
<evidence type="ECO:0000256" key="6">
    <source>
        <dbReference type="ARBA" id="ARBA00022989"/>
    </source>
</evidence>
<protein>
    <submittedName>
        <fullName evidence="12">RGS domain-containing protein</fullName>
    </submittedName>
</protein>
<keyword evidence="8" id="KW-0496">Mitochondrion</keyword>
<sequence length="287" mass="31957">MSGQTIALSLFLVLVAIGAIFILSIFIVIKRSIARRKSRIGRIVYTPVGRGTPKFWKELVNAKVNATVKIRAEPRVFGSSETCHGIDLTERNLGFQFRAKTVDHFVDLKESILLSYPQLEAPPVRSIQDFLMSASSLTMNPKPDRDVIEAYCILYNRARYDPSPYTESDYFRFLEIHHQLLESVVAKELLLSSESPNRTTKGLYKRRKTPYFKDMPKPMRSVNPNFLEMEAISQAAKNAPKEIAPSGGAGSTLRSPLSRSGSAASDDSQTALIGLDDSRNDSGRVGQ</sequence>
<dbReference type="PANTHER" id="PTHR21425">
    <property type="entry name" value="NICE-3"/>
    <property type="match status" value="1"/>
</dbReference>
<dbReference type="InterPro" id="IPR010876">
    <property type="entry name" value="C1orf43"/>
</dbReference>
<keyword evidence="7" id="KW-0333">Golgi apparatus</keyword>
<dbReference type="GO" id="GO:0016020">
    <property type="term" value="C:membrane"/>
    <property type="evidence" value="ECO:0007669"/>
    <property type="project" value="UniProtKB-SubCell"/>
</dbReference>
<evidence type="ECO:0000256" key="2">
    <source>
        <dbReference type="ARBA" id="ARBA00004167"/>
    </source>
</evidence>
<keyword evidence="5 11" id="KW-0812">Transmembrane</keyword>
<feature type="region of interest" description="Disordered" evidence="10">
    <location>
        <begin position="237"/>
        <end position="287"/>
    </location>
</feature>
<feature type="compositionally biased region" description="Polar residues" evidence="10">
    <location>
        <begin position="252"/>
        <end position="271"/>
    </location>
</feature>
<evidence type="ECO:0000256" key="3">
    <source>
        <dbReference type="ARBA" id="ARBA00004173"/>
    </source>
</evidence>
<evidence type="ECO:0000256" key="7">
    <source>
        <dbReference type="ARBA" id="ARBA00023034"/>
    </source>
</evidence>
<evidence type="ECO:0000256" key="10">
    <source>
        <dbReference type="SAM" id="MobiDB-lite"/>
    </source>
</evidence>
<name>A0A5K3FNV9_MESCO</name>
<feature type="transmembrane region" description="Helical" evidence="11">
    <location>
        <begin position="6"/>
        <end position="29"/>
    </location>
</feature>
<evidence type="ECO:0000256" key="11">
    <source>
        <dbReference type="SAM" id="Phobius"/>
    </source>
</evidence>
<comment type="subcellular location">
    <subcellularLocation>
        <location evidence="4">Golgi apparatus</location>
    </subcellularLocation>
    <subcellularLocation>
        <location evidence="2">Membrane</location>
        <topology evidence="2">Single-pass membrane protein</topology>
    </subcellularLocation>
    <subcellularLocation>
        <location evidence="3">Mitochondrion</location>
    </subcellularLocation>
</comment>
<evidence type="ECO:0000256" key="5">
    <source>
        <dbReference type="ARBA" id="ARBA00022692"/>
    </source>
</evidence>
<organism evidence="12">
    <name type="scientific">Mesocestoides corti</name>
    <name type="common">Flatworm</name>
    <dbReference type="NCBI Taxonomy" id="53468"/>
    <lineage>
        <taxon>Eukaryota</taxon>
        <taxon>Metazoa</taxon>
        <taxon>Spiralia</taxon>
        <taxon>Lophotrochozoa</taxon>
        <taxon>Platyhelminthes</taxon>
        <taxon>Cestoda</taxon>
        <taxon>Eucestoda</taxon>
        <taxon>Cyclophyllidea</taxon>
        <taxon>Mesocestoididae</taxon>
        <taxon>Mesocestoides</taxon>
    </lineage>
</organism>
<evidence type="ECO:0000313" key="12">
    <source>
        <dbReference type="WBParaSite" id="MCU_009846-RC"/>
    </source>
</evidence>
<evidence type="ECO:0000256" key="4">
    <source>
        <dbReference type="ARBA" id="ARBA00004555"/>
    </source>
</evidence>
<dbReference type="WBParaSite" id="MCU_009846-RC">
    <property type="protein sequence ID" value="MCU_009846-RC"/>
    <property type="gene ID" value="MCU_009846"/>
</dbReference>
<keyword evidence="6 11" id="KW-1133">Transmembrane helix</keyword>
<dbReference type="Pfam" id="PF07406">
    <property type="entry name" value="NICE-3"/>
    <property type="match status" value="1"/>
</dbReference>
<comment type="function">
    <text evidence="1">General regulator of phagocytosis. Required to uptake Gram negative bacterium by macrophages.</text>
</comment>
<dbReference type="GO" id="GO:0005794">
    <property type="term" value="C:Golgi apparatus"/>
    <property type="evidence" value="ECO:0007669"/>
    <property type="project" value="UniProtKB-SubCell"/>
</dbReference>
<evidence type="ECO:0000256" key="9">
    <source>
        <dbReference type="ARBA" id="ARBA00023136"/>
    </source>
</evidence>
<evidence type="ECO:0000256" key="1">
    <source>
        <dbReference type="ARBA" id="ARBA00002620"/>
    </source>
</evidence>
<keyword evidence="9 11" id="KW-0472">Membrane</keyword>
<dbReference type="PANTHER" id="PTHR21425:SF2">
    <property type="entry name" value="PROTEIN C1ORF43"/>
    <property type="match status" value="1"/>
</dbReference>
<evidence type="ECO:0000256" key="8">
    <source>
        <dbReference type="ARBA" id="ARBA00023128"/>
    </source>
</evidence>
<dbReference type="GO" id="GO:0005739">
    <property type="term" value="C:mitochondrion"/>
    <property type="evidence" value="ECO:0007669"/>
    <property type="project" value="UniProtKB-SubCell"/>
</dbReference>
<dbReference type="AlphaFoldDB" id="A0A5K3FNV9"/>